<keyword evidence="3" id="KW-1185">Reference proteome</keyword>
<protein>
    <submittedName>
        <fullName evidence="2">Uncharacterized protein</fullName>
    </submittedName>
</protein>
<feature type="compositionally biased region" description="Gly residues" evidence="1">
    <location>
        <begin position="114"/>
        <end position="127"/>
    </location>
</feature>
<evidence type="ECO:0000313" key="3">
    <source>
        <dbReference type="Proteomes" id="UP001165080"/>
    </source>
</evidence>
<reference evidence="2 3" key="1">
    <citation type="journal article" date="2023" name="Commun. Biol.">
        <title>Reorganization of the ancestral sex-determining regions during the evolution of trioecy in Pleodorina starrii.</title>
        <authorList>
            <person name="Takahashi K."/>
            <person name="Suzuki S."/>
            <person name="Kawai-Toyooka H."/>
            <person name="Yamamoto K."/>
            <person name="Hamaji T."/>
            <person name="Ootsuki R."/>
            <person name="Yamaguchi H."/>
            <person name="Kawachi M."/>
            <person name="Higashiyama T."/>
            <person name="Nozaki H."/>
        </authorList>
    </citation>
    <scope>NUCLEOTIDE SEQUENCE [LARGE SCALE GENOMIC DNA]</scope>
    <source>
        <strain evidence="2 3">NIES-4479</strain>
    </source>
</reference>
<sequence>MDTTGGYFGASVRGPDGSLVDRPKDELWAAKERIVEQQAREGKMPGAMMMQDRLSGENKQEMWGNVSPEEYDEGAVQASYVTPGLDAGVGGSSGGTQQGDQAATRAAESAGRQSGSGGGTAEGGGRD</sequence>
<feature type="region of interest" description="Disordered" evidence="1">
    <location>
        <begin position="75"/>
        <end position="127"/>
    </location>
</feature>
<gene>
    <name evidence="2" type="primary">PLEST006253</name>
    <name evidence="2" type="ORF">PLESTB_000911000</name>
</gene>
<dbReference type="AlphaFoldDB" id="A0A9W6BN59"/>
<evidence type="ECO:0000313" key="2">
    <source>
        <dbReference type="EMBL" id="GLC54835.1"/>
    </source>
</evidence>
<feature type="compositionally biased region" description="Low complexity" evidence="1">
    <location>
        <begin position="98"/>
        <end position="113"/>
    </location>
</feature>
<dbReference type="Proteomes" id="UP001165080">
    <property type="component" value="Unassembled WGS sequence"/>
</dbReference>
<accession>A0A9W6BN59</accession>
<comment type="caution">
    <text evidence="2">The sequence shown here is derived from an EMBL/GenBank/DDBJ whole genome shotgun (WGS) entry which is preliminary data.</text>
</comment>
<proteinExistence type="predicted"/>
<evidence type="ECO:0000256" key="1">
    <source>
        <dbReference type="SAM" id="MobiDB-lite"/>
    </source>
</evidence>
<name>A0A9W6BN59_9CHLO</name>
<feature type="compositionally biased region" description="Gly residues" evidence="1">
    <location>
        <begin position="87"/>
        <end position="97"/>
    </location>
</feature>
<dbReference type="EMBL" id="BRXU01000011">
    <property type="protein sequence ID" value="GLC54835.1"/>
    <property type="molecule type" value="Genomic_DNA"/>
</dbReference>
<feature type="region of interest" description="Disordered" evidence="1">
    <location>
        <begin position="1"/>
        <end position="22"/>
    </location>
</feature>
<organism evidence="2 3">
    <name type="scientific">Pleodorina starrii</name>
    <dbReference type="NCBI Taxonomy" id="330485"/>
    <lineage>
        <taxon>Eukaryota</taxon>
        <taxon>Viridiplantae</taxon>
        <taxon>Chlorophyta</taxon>
        <taxon>core chlorophytes</taxon>
        <taxon>Chlorophyceae</taxon>
        <taxon>CS clade</taxon>
        <taxon>Chlamydomonadales</taxon>
        <taxon>Volvocaceae</taxon>
        <taxon>Pleodorina</taxon>
    </lineage>
</organism>